<gene>
    <name evidence="1" type="ORF">CLUMA_CG006449</name>
</gene>
<dbReference type="Proteomes" id="UP000183832">
    <property type="component" value="Unassembled WGS sequence"/>
</dbReference>
<evidence type="ECO:0000313" key="1">
    <source>
        <dbReference type="EMBL" id="CRK92726.1"/>
    </source>
</evidence>
<sequence length="65" mass="7576">MSVTKKITLVADTDPSSSYNGLFMVMKVLFYLSHYRFFAKESEISFCLRSTFPSENMDQHEISRL</sequence>
<dbReference type="OrthoDB" id="7743762at2759"/>
<proteinExistence type="predicted"/>
<organism evidence="1 2">
    <name type="scientific">Clunio marinus</name>
    <dbReference type="NCBI Taxonomy" id="568069"/>
    <lineage>
        <taxon>Eukaryota</taxon>
        <taxon>Metazoa</taxon>
        <taxon>Ecdysozoa</taxon>
        <taxon>Arthropoda</taxon>
        <taxon>Hexapoda</taxon>
        <taxon>Insecta</taxon>
        <taxon>Pterygota</taxon>
        <taxon>Neoptera</taxon>
        <taxon>Endopterygota</taxon>
        <taxon>Diptera</taxon>
        <taxon>Nematocera</taxon>
        <taxon>Chironomoidea</taxon>
        <taxon>Chironomidae</taxon>
        <taxon>Clunio</taxon>
    </lineage>
</organism>
<dbReference type="EMBL" id="CVRI01000035">
    <property type="protein sequence ID" value="CRK92726.1"/>
    <property type="molecule type" value="Genomic_DNA"/>
</dbReference>
<accession>A0A1J1I1K3</accession>
<reference evidence="1 2" key="1">
    <citation type="submission" date="2015-04" db="EMBL/GenBank/DDBJ databases">
        <authorList>
            <person name="Syromyatnikov M.Y."/>
            <person name="Popov V.N."/>
        </authorList>
    </citation>
    <scope>NUCLEOTIDE SEQUENCE [LARGE SCALE GENOMIC DNA]</scope>
</reference>
<evidence type="ECO:0000313" key="2">
    <source>
        <dbReference type="Proteomes" id="UP000183832"/>
    </source>
</evidence>
<dbReference type="AlphaFoldDB" id="A0A1J1I1K3"/>
<keyword evidence="2" id="KW-1185">Reference proteome</keyword>
<protein>
    <submittedName>
        <fullName evidence="1">CLUMA_CG006449, isoform A</fullName>
    </submittedName>
</protein>
<name>A0A1J1I1K3_9DIPT</name>